<keyword evidence="3" id="KW-0067">ATP-binding</keyword>
<dbReference type="GO" id="GO:0015418">
    <property type="term" value="F:ABC-type quaternary ammonium compound transporting activity"/>
    <property type="evidence" value="ECO:0007669"/>
    <property type="project" value="UniProtKB-EC"/>
</dbReference>
<dbReference type="OrthoDB" id="9801958at2"/>
<dbReference type="PROSITE" id="PS50893">
    <property type="entry name" value="ABC_TRANSPORTER_2"/>
    <property type="match status" value="1"/>
</dbReference>
<dbReference type="AlphaFoldDB" id="W6RTF9"/>
<dbReference type="KEGG" id="clt:CM240_0396"/>
<keyword evidence="1" id="KW-0813">Transport</keyword>
<feature type="domain" description="ABC transporter" evidence="5">
    <location>
        <begin position="3"/>
        <end position="233"/>
    </location>
</feature>
<dbReference type="SMART" id="SM00382">
    <property type="entry name" value="AAA"/>
    <property type="match status" value="1"/>
</dbReference>
<dbReference type="PANTHER" id="PTHR42781">
    <property type="entry name" value="SPERMIDINE/PUTRESCINE IMPORT ATP-BINDING PROTEIN POTA"/>
    <property type="match status" value="1"/>
</dbReference>
<dbReference type="CDD" id="cd03293">
    <property type="entry name" value="ABC_NrtD_SsuB_transporters"/>
    <property type="match status" value="1"/>
</dbReference>
<evidence type="ECO:0000313" key="7">
    <source>
        <dbReference type="Proteomes" id="UP000019426"/>
    </source>
</evidence>
<dbReference type="InterPro" id="IPR017871">
    <property type="entry name" value="ABC_transporter-like_CS"/>
</dbReference>
<dbReference type="FunFam" id="3.40.50.300:FF:000425">
    <property type="entry name" value="Probable ABC transporter, ATP-binding subunit"/>
    <property type="match status" value="1"/>
</dbReference>
<dbReference type="InterPro" id="IPR003439">
    <property type="entry name" value="ABC_transporter-like_ATP-bd"/>
</dbReference>
<dbReference type="eggNOG" id="COG1116">
    <property type="taxonomic scope" value="Bacteria"/>
</dbReference>
<name>W6RTF9_9CLOT</name>
<proteinExistence type="predicted"/>
<keyword evidence="7" id="KW-1185">Reference proteome</keyword>
<dbReference type="PATRIC" id="fig|1216932.3.peg.379"/>
<evidence type="ECO:0000256" key="2">
    <source>
        <dbReference type="ARBA" id="ARBA00022741"/>
    </source>
</evidence>
<dbReference type="GO" id="GO:0016887">
    <property type="term" value="F:ATP hydrolysis activity"/>
    <property type="evidence" value="ECO:0007669"/>
    <property type="project" value="InterPro"/>
</dbReference>
<dbReference type="SUPFAM" id="SSF52540">
    <property type="entry name" value="P-loop containing nucleoside triphosphate hydrolases"/>
    <property type="match status" value="1"/>
</dbReference>
<dbReference type="HOGENOM" id="CLU_000604_1_22_9"/>
<dbReference type="EMBL" id="HG917868">
    <property type="protein sequence ID" value="CDM67563.1"/>
    <property type="molecule type" value="Genomic_DNA"/>
</dbReference>
<dbReference type="Pfam" id="PF00005">
    <property type="entry name" value="ABC_tran"/>
    <property type="match status" value="1"/>
</dbReference>
<evidence type="ECO:0000259" key="5">
    <source>
        <dbReference type="PROSITE" id="PS50893"/>
    </source>
</evidence>
<keyword evidence="2" id="KW-0547">Nucleotide-binding</keyword>
<dbReference type="EC" id="7.6.2.9" evidence="4"/>
<evidence type="ECO:0000256" key="3">
    <source>
        <dbReference type="ARBA" id="ARBA00022840"/>
    </source>
</evidence>
<dbReference type="GO" id="GO:0005524">
    <property type="term" value="F:ATP binding"/>
    <property type="evidence" value="ECO:0007669"/>
    <property type="project" value="UniProtKB-KW"/>
</dbReference>
<accession>W6RTF9</accession>
<sequence length="253" mass="28980">MSIKVEGVSKVFNDKIKVLDNINIDIDEGDFVCLLGPSGCGKSTLLNMMAAFDKPTDGKIYINGIEVDKPTIERVTIFQNYGLLPWRNVEKNIEFGLETLKLPKVERKVVAEKYMRLVGLEKFKNHYPHQLSGGMQQRVAIARALAVKPKILFMDEPFGALDPIIRSNLQEEVRNIWREEGITIVFVTHDVEEAVYLGNKIIIMSPHPGRIREVINRENQQLIEKSSEEFYQLKSTIINILEENSRDGIEYYI</sequence>
<evidence type="ECO:0000256" key="1">
    <source>
        <dbReference type="ARBA" id="ARBA00022448"/>
    </source>
</evidence>
<protein>
    <recommendedName>
        <fullName evidence="4">ABC-type quaternary amine transporter</fullName>
        <ecNumber evidence="4">7.6.2.9</ecNumber>
    </recommendedName>
</protein>
<dbReference type="InterPro" id="IPR003593">
    <property type="entry name" value="AAA+_ATPase"/>
</dbReference>
<dbReference type="STRING" id="1216932.CM240_0396"/>
<gene>
    <name evidence="6" type="ORF">CM240_0396</name>
</gene>
<dbReference type="PROSITE" id="PS00211">
    <property type="entry name" value="ABC_TRANSPORTER_1"/>
    <property type="match status" value="1"/>
</dbReference>
<dbReference type="Proteomes" id="UP000019426">
    <property type="component" value="Chromosome M2/40_rep1"/>
</dbReference>
<evidence type="ECO:0000313" key="6">
    <source>
        <dbReference type="EMBL" id="CDM67563.1"/>
    </source>
</evidence>
<reference evidence="6 7" key="1">
    <citation type="submission" date="2013-11" db="EMBL/GenBank/DDBJ databases">
        <title>Complete genome sequence of Clostridum sp. M2/40.</title>
        <authorList>
            <person name="Wibberg D."/>
            <person name="Puehler A."/>
            <person name="Schlueter A."/>
        </authorList>
    </citation>
    <scope>NUCLEOTIDE SEQUENCE [LARGE SCALE GENOMIC DNA]</scope>
    <source>
        <strain evidence="7">M2/40</strain>
    </source>
</reference>
<organism evidence="6 7">
    <name type="scientific">Clostridium bornimense</name>
    <dbReference type="NCBI Taxonomy" id="1216932"/>
    <lineage>
        <taxon>Bacteria</taxon>
        <taxon>Bacillati</taxon>
        <taxon>Bacillota</taxon>
        <taxon>Clostridia</taxon>
        <taxon>Eubacteriales</taxon>
        <taxon>Clostridiaceae</taxon>
        <taxon>Clostridium</taxon>
    </lineage>
</organism>
<dbReference type="PANTHER" id="PTHR42781:SF8">
    <property type="entry name" value="BICARBONATE TRANSPORT ATP-BINDING PROTEIN CMPC"/>
    <property type="match status" value="1"/>
</dbReference>
<dbReference type="RefSeq" id="WP_044036000.1">
    <property type="nucleotide sequence ID" value="NZ_HG917868.1"/>
</dbReference>
<dbReference type="Gene3D" id="3.40.50.300">
    <property type="entry name" value="P-loop containing nucleotide triphosphate hydrolases"/>
    <property type="match status" value="1"/>
</dbReference>
<evidence type="ECO:0000256" key="4">
    <source>
        <dbReference type="ARBA" id="ARBA00066388"/>
    </source>
</evidence>
<dbReference type="InterPro" id="IPR050093">
    <property type="entry name" value="ABC_SmlMolc_Importer"/>
</dbReference>
<dbReference type="InterPro" id="IPR027417">
    <property type="entry name" value="P-loop_NTPase"/>
</dbReference>